<keyword evidence="3" id="KW-0378">Hydrolase</keyword>
<reference evidence="5" key="1">
    <citation type="journal article" date="2020" name="Nat. Ecol. Evol.">
        <title>Deeply conserved synteny resolves early events in vertebrate evolution.</title>
        <authorList>
            <person name="Simakov O."/>
            <person name="Marletaz F."/>
            <person name="Yue J.X."/>
            <person name="O'Connell B."/>
            <person name="Jenkins J."/>
            <person name="Brandt A."/>
            <person name="Calef R."/>
            <person name="Tung C.H."/>
            <person name="Huang T.K."/>
            <person name="Schmutz J."/>
            <person name="Satoh N."/>
            <person name="Yu J.K."/>
            <person name="Putnam N.H."/>
            <person name="Green R.E."/>
            <person name="Rokhsar D.S."/>
        </authorList>
    </citation>
    <scope>NUCLEOTIDE SEQUENCE [LARGE SCALE GENOMIC DNA]</scope>
    <source>
        <strain evidence="5">S238N-H82</strain>
    </source>
</reference>
<dbReference type="OMA" id="LYYTACM"/>
<dbReference type="PANTHER" id="PTHR31817">
    <property type="match status" value="1"/>
</dbReference>
<dbReference type="GO" id="GO:0006508">
    <property type="term" value="P:proteolysis"/>
    <property type="evidence" value="ECO:0007669"/>
    <property type="project" value="UniProtKB-KW"/>
</dbReference>
<dbReference type="PANTHER" id="PTHR31817:SF5">
    <property type="match status" value="1"/>
</dbReference>
<dbReference type="KEGG" id="bfo:118422304"/>
<accession>A0A9J7N0J6</accession>
<dbReference type="GO" id="GO:0008237">
    <property type="term" value="F:metallopeptidase activity"/>
    <property type="evidence" value="ECO:0007669"/>
    <property type="project" value="UniProtKB-KW"/>
</dbReference>
<dbReference type="InterPro" id="IPR012548">
    <property type="entry name" value="MATCAP"/>
</dbReference>
<keyword evidence="5" id="KW-1185">Reference proteome</keyword>
<reference evidence="6" key="2">
    <citation type="submission" date="2025-08" db="UniProtKB">
        <authorList>
            <consortium name="RefSeq"/>
        </authorList>
    </citation>
    <scope>IDENTIFICATION</scope>
    <source>
        <strain evidence="6">S238N-H82</strain>
        <tissue evidence="6">Testes</tissue>
    </source>
</reference>
<sequence length="440" mass="50845">MRPVGNRDTAGVTEVRTLETVPIRSRPLLAPINTEEQKQRFLHHGHLPKFNLRGSEERVQGAMRTKVAQIKFDHFPEAKKILETVREKFGDEDRLVEAAFGPLIDQTEATHMVSQYLVEHGVDGMLKILWSGDLNCSGRMQWRGPAQKYNRPELRRYSLWLQNTAENMYLRQHGIKCLVDHEVGTHFFRMLNDGFQPWYSNRDGFGLRSCRSWEAIAIEEGLATVNTMLQAKVKYLWVPALLYYASCMSTEMSFSDLFQHLETFINDVHQRWKIVMRDQCWPGRTWQGSGTIIGSCQEGLCLQLMPCFTGAVEILRNLEVIDFHLLYSGKVCIDELPRIRRLARRDCIKLPHFLLDQEAYRKKLRQMAAVNNIASPHRRNETKKASAVSKQRAGNMSRKFSLSVPNLKNVPEPPKKILLNRRKAAPNVLTYSRKYQYVSG</sequence>
<comment type="cofactor">
    <cofactor evidence="1">
        <name>Zn(2+)</name>
        <dbReference type="ChEBI" id="CHEBI:29105"/>
    </cofactor>
</comment>
<dbReference type="SMART" id="SM01154">
    <property type="entry name" value="DUF1704"/>
    <property type="match status" value="1"/>
</dbReference>
<keyword evidence="2" id="KW-0645">Protease</keyword>
<keyword evidence="4" id="KW-0482">Metalloprotease</keyword>
<evidence type="ECO:0000256" key="4">
    <source>
        <dbReference type="ARBA" id="ARBA00023049"/>
    </source>
</evidence>
<evidence type="ECO:0000313" key="5">
    <source>
        <dbReference type="Proteomes" id="UP000001554"/>
    </source>
</evidence>
<evidence type="ECO:0000256" key="2">
    <source>
        <dbReference type="ARBA" id="ARBA00022670"/>
    </source>
</evidence>
<evidence type="ECO:0000256" key="1">
    <source>
        <dbReference type="ARBA" id="ARBA00001947"/>
    </source>
</evidence>
<dbReference type="OrthoDB" id="449345at2759"/>
<dbReference type="AlphaFoldDB" id="A0A9J7N0J6"/>
<proteinExistence type="predicted"/>
<dbReference type="Proteomes" id="UP000001554">
    <property type="component" value="Chromosome 9"/>
</dbReference>
<evidence type="ECO:0000256" key="3">
    <source>
        <dbReference type="ARBA" id="ARBA00022801"/>
    </source>
</evidence>
<dbReference type="RefSeq" id="XP_035685715.1">
    <property type="nucleotide sequence ID" value="XM_035829822.1"/>
</dbReference>
<evidence type="ECO:0000313" key="6">
    <source>
        <dbReference type="RefSeq" id="XP_035685715.1"/>
    </source>
</evidence>
<name>A0A9J7N0J6_BRAFL</name>
<organism evidence="5 6">
    <name type="scientific">Branchiostoma floridae</name>
    <name type="common">Florida lancelet</name>
    <name type="synonym">Amphioxus</name>
    <dbReference type="NCBI Taxonomy" id="7739"/>
    <lineage>
        <taxon>Eukaryota</taxon>
        <taxon>Metazoa</taxon>
        <taxon>Chordata</taxon>
        <taxon>Cephalochordata</taxon>
        <taxon>Leptocardii</taxon>
        <taxon>Amphioxiformes</taxon>
        <taxon>Branchiostomatidae</taxon>
        <taxon>Branchiostoma</taxon>
    </lineage>
</organism>
<dbReference type="GeneID" id="118422304"/>
<protein>
    <submittedName>
        <fullName evidence="6">Uncharacterized protein KIAA0895-like</fullName>
    </submittedName>
</protein>
<gene>
    <name evidence="6" type="primary">LOC118422304</name>
</gene>